<dbReference type="SUPFAM" id="SSF51735">
    <property type="entry name" value="NAD(P)-binding Rossmann-fold domains"/>
    <property type="match status" value="1"/>
</dbReference>
<gene>
    <name evidence="3" type="ORF">PPACK8108_LOCUS24598</name>
</gene>
<keyword evidence="2" id="KW-0560">Oxidoreductase</keyword>
<dbReference type="GO" id="GO:0006633">
    <property type="term" value="P:fatty acid biosynthetic process"/>
    <property type="evidence" value="ECO:0007669"/>
    <property type="project" value="TreeGrafter"/>
</dbReference>
<comment type="caution">
    <text evidence="3">The sequence shown here is derived from an EMBL/GenBank/DDBJ whole genome shotgun (WGS) entry which is preliminary data.</text>
</comment>
<dbReference type="AlphaFoldDB" id="A0AAV0BQ79"/>
<dbReference type="InterPro" id="IPR002347">
    <property type="entry name" value="SDR_fam"/>
</dbReference>
<dbReference type="InterPro" id="IPR036291">
    <property type="entry name" value="NAD(P)-bd_dom_sf"/>
</dbReference>
<dbReference type="PANTHER" id="PTHR42760:SF133">
    <property type="entry name" value="3-OXOACYL-[ACYL-CARRIER-PROTEIN] REDUCTASE"/>
    <property type="match status" value="1"/>
</dbReference>
<dbReference type="Proteomes" id="UP001153365">
    <property type="component" value="Unassembled WGS sequence"/>
</dbReference>
<evidence type="ECO:0000313" key="4">
    <source>
        <dbReference type="Proteomes" id="UP001153365"/>
    </source>
</evidence>
<protein>
    <submittedName>
        <fullName evidence="3">Uncharacterized protein</fullName>
    </submittedName>
</protein>
<dbReference type="GO" id="GO:0016616">
    <property type="term" value="F:oxidoreductase activity, acting on the CH-OH group of donors, NAD or NADP as acceptor"/>
    <property type="evidence" value="ECO:0007669"/>
    <property type="project" value="TreeGrafter"/>
</dbReference>
<evidence type="ECO:0000256" key="1">
    <source>
        <dbReference type="ARBA" id="ARBA00006484"/>
    </source>
</evidence>
<dbReference type="PRINTS" id="PR00080">
    <property type="entry name" value="SDRFAMILY"/>
</dbReference>
<dbReference type="Gene3D" id="3.40.50.720">
    <property type="entry name" value="NAD(P)-binding Rossmann-like Domain"/>
    <property type="match status" value="1"/>
</dbReference>
<dbReference type="PRINTS" id="PR00081">
    <property type="entry name" value="GDHRDH"/>
</dbReference>
<dbReference type="PANTHER" id="PTHR42760">
    <property type="entry name" value="SHORT-CHAIN DEHYDROGENASES/REDUCTASES FAMILY MEMBER"/>
    <property type="match status" value="1"/>
</dbReference>
<comment type="similarity">
    <text evidence="1">Belongs to the short-chain dehydrogenases/reductases (SDR) family.</text>
</comment>
<sequence length="292" mass="32066">MTIETSTKVITKRIVIIGAASGIGAHCALHFAKEHGARVALLDQDVMGLESLRKHLQNSHPELFQSISRPLRFPLEHIPGDKMLFMTSNYISEASLKSSIELIIRLWGGIDGLVNNQGFGPQSVLSSKPIELMSFEEFESILRYNLSAHWLASKVFIDPLSQTSGSIVNLTSIRATQSEPDWESFAICKSGIIGLTHSSASSFSSRCVRVNAISSGWIDIRDAKMDSVNRFPGANVPPLLPGDNSQHWSGRVGNGTDVAKLAWFLINRELSEFIDGQCYTIDGGVSKKMNYT</sequence>
<keyword evidence="4" id="KW-1185">Reference proteome</keyword>
<organism evidence="3 4">
    <name type="scientific">Phakopsora pachyrhizi</name>
    <name type="common">Asian soybean rust disease fungus</name>
    <dbReference type="NCBI Taxonomy" id="170000"/>
    <lineage>
        <taxon>Eukaryota</taxon>
        <taxon>Fungi</taxon>
        <taxon>Dikarya</taxon>
        <taxon>Basidiomycota</taxon>
        <taxon>Pucciniomycotina</taxon>
        <taxon>Pucciniomycetes</taxon>
        <taxon>Pucciniales</taxon>
        <taxon>Phakopsoraceae</taxon>
        <taxon>Phakopsora</taxon>
    </lineage>
</organism>
<accession>A0AAV0BQ79</accession>
<dbReference type="EMBL" id="CALTRL010006080">
    <property type="protein sequence ID" value="CAH7689511.1"/>
    <property type="molecule type" value="Genomic_DNA"/>
</dbReference>
<dbReference type="Pfam" id="PF13561">
    <property type="entry name" value="adh_short_C2"/>
    <property type="match status" value="1"/>
</dbReference>
<evidence type="ECO:0000313" key="3">
    <source>
        <dbReference type="EMBL" id="CAH7689511.1"/>
    </source>
</evidence>
<name>A0AAV0BQ79_PHAPC</name>
<dbReference type="GO" id="GO:0048038">
    <property type="term" value="F:quinone binding"/>
    <property type="evidence" value="ECO:0007669"/>
    <property type="project" value="TreeGrafter"/>
</dbReference>
<evidence type="ECO:0000256" key="2">
    <source>
        <dbReference type="ARBA" id="ARBA00023002"/>
    </source>
</evidence>
<proteinExistence type="inferred from homology"/>
<reference evidence="3" key="1">
    <citation type="submission" date="2022-06" db="EMBL/GenBank/DDBJ databases">
        <authorList>
            <consortium name="SYNGENTA / RWTH Aachen University"/>
        </authorList>
    </citation>
    <scope>NUCLEOTIDE SEQUENCE</scope>
</reference>